<name>A0A5C4LWD3_9PSEU</name>
<dbReference type="OrthoDB" id="4966558at2"/>
<accession>A0A5C4LWD3</accession>
<organism evidence="7 8">
    <name type="scientific">Amycolatopsis alkalitolerans</name>
    <dbReference type="NCBI Taxonomy" id="2547244"/>
    <lineage>
        <taxon>Bacteria</taxon>
        <taxon>Bacillati</taxon>
        <taxon>Actinomycetota</taxon>
        <taxon>Actinomycetes</taxon>
        <taxon>Pseudonocardiales</taxon>
        <taxon>Pseudonocardiaceae</taxon>
        <taxon>Amycolatopsis</taxon>
    </lineage>
</organism>
<keyword evidence="8" id="KW-1185">Reference proteome</keyword>
<protein>
    <recommendedName>
        <fullName evidence="9">Sodium:proton antiporter</fullName>
    </recommendedName>
</protein>
<evidence type="ECO:0000256" key="1">
    <source>
        <dbReference type="ARBA" id="ARBA00004651"/>
    </source>
</evidence>
<feature type="transmembrane region" description="Helical" evidence="6">
    <location>
        <begin position="60"/>
        <end position="80"/>
    </location>
</feature>
<keyword evidence="4 6" id="KW-1133">Transmembrane helix</keyword>
<proteinExistence type="predicted"/>
<evidence type="ECO:0000256" key="2">
    <source>
        <dbReference type="ARBA" id="ARBA00022475"/>
    </source>
</evidence>
<gene>
    <name evidence="7" type="ORF">FG385_20550</name>
</gene>
<keyword evidence="2" id="KW-1003">Cell membrane</keyword>
<sequence>MTVWLIAAGALLLGGLLPAMVVSYRDTAERRVVGLGLVSVTATLMMLVVCQAFGQSSYLIVPLTLALLSFVGTLVFTRLLGASDE</sequence>
<evidence type="ECO:0000313" key="7">
    <source>
        <dbReference type="EMBL" id="TNC23752.1"/>
    </source>
</evidence>
<dbReference type="Proteomes" id="UP000305546">
    <property type="component" value="Unassembled WGS sequence"/>
</dbReference>
<keyword evidence="5 6" id="KW-0472">Membrane</keyword>
<evidence type="ECO:0000256" key="5">
    <source>
        <dbReference type="ARBA" id="ARBA00023136"/>
    </source>
</evidence>
<feature type="transmembrane region" description="Helical" evidence="6">
    <location>
        <begin position="33"/>
        <end position="53"/>
    </location>
</feature>
<evidence type="ECO:0000256" key="3">
    <source>
        <dbReference type="ARBA" id="ARBA00022692"/>
    </source>
</evidence>
<comment type="caution">
    <text evidence="7">The sequence shown here is derived from an EMBL/GenBank/DDBJ whole genome shotgun (WGS) entry which is preliminary data.</text>
</comment>
<comment type="subcellular location">
    <subcellularLocation>
        <location evidence="1">Cell membrane</location>
        <topology evidence="1">Multi-pass membrane protein</topology>
    </subcellularLocation>
</comment>
<keyword evidence="3 6" id="KW-0812">Transmembrane</keyword>
<evidence type="ECO:0000256" key="6">
    <source>
        <dbReference type="SAM" id="Phobius"/>
    </source>
</evidence>
<dbReference type="Pfam" id="PF04066">
    <property type="entry name" value="MrpF_PhaF"/>
    <property type="match status" value="1"/>
</dbReference>
<evidence type="ECO:0000256" key="4">
    <source>
        <dbReference type="ARBA" id="ARBA00022989"/>
    </source>
</evidence>
<evidence type="ECO:0008006" key="9">
    <source>
        <dbReference type="Google" id="ProtNLM"/>
    </source>
</evidence>
<dbReference type="AlphaFoldDB" id="A0A5C4LWD3"/>
<dbReference type="RefSeq" id="WP_139098392.1">
    <property type="nucleotide sequence ID" value="NZ_VDFW01000018.1"/>
</dbReference>
<dbReference type="GO" id="GO:0005886">
    <property type="term" value="C:plasma membrane"/>
    <property type="evidence" value="ECO:0007669"/>
    <property type="project" value="UniProtKB-SubCell"/>
</dbReference>
<dbReference type="InterPro" id="IPR007208">
    <property type="entry name" value="MrpF/PhaF-like"/>
</dbReference>
<dbReference type="GO" id="GO:0015075">
    <property type="term" value="F:monoatomic ion transmembrane transporter activity"/>
    <property type="evidence" value="ECO:0007669"/>
    <property type="project" value="InterPro"/>
</dbReference>
<reference evidence="7 8" key="1">
    <citation type="submission" date="2019-06" db="EMBL/GenBank/DDBJ databases">
        <title>Amycolatopsis alkalitolerans sp. nov., isolated from Gastrodia elata Blume.</title>
        <authorList>
            <person name="Narsing Rao M.P."/>
            <person name="Li W.J."/>
        </authorList>
    </citation>
    <scope>NUCLEOTIDE SEQUENCE [LARGE SCALE GENOMIC DNA]</scope>
    <source>
        <strain evidence="7 8">SYSUP0005</strain>
    </source>
</reference>
<evidence type="ECO:0000313" key="8">
    <source>
        <dbReference type="Proteomes" id="UP000305546"/>
    </source>
</evidence>
<dbReference type="EMBL" id="VDFW01000018">
    <property type="protein sequence ID" value="TNC23752.1"/>
    <property type="molecule type" value="Genomic_DNA"/>
</dbReference>